<dbReference type="InterPro" id="IPR008936">
    <property type="entry name" value="Rho_GTPase_activation_prot"/>
</dbReference>
<dbReference type="SMR" id="A2FS98"/>
<dbReference type="EMBL" id="DS113981">
    <property type="protein sequence ID" value="EAX92214.1"/>
    <property type="molecule type" value="Genomic_DNA"/>
</dbReference>
<dbReference type="VEuPathDB" id="TrichDB:TVAGG3_0210210"/>
<feature type="region of interest" description="Disordered" evidence="1">
    <location>
        <begin position="1"/>
        <end position="46"/>
    </location>
</feature>
<sequence>MEDSSSDSSKSKSSLNQSSPPSPKDDSSSDSEKSSENQQPQQRVPLNQVRGSIIEQLEQPFLIATVESSSVHSMRAHFNESKLKNSISSRNRSYEDFKKAIKPLCTRQSEFEQDIFDRITYYIRTLFNSSILNQIASSDPAHYEDLFNSFPEDTKLDITTLIDLMEDNPQSCGLIRWVSQNLCQVPIIQDFQSPDGVKCMISGVRRDFWGRHKKIYWAVLYNDNMVRIFRASDNKLYTEFKCDIIWLSRSKKTIKFSSTPSKIDFMLVPPPGYDTELWETHALRSDNIPYYSSFPYFQRPLPERIFDKDKRAIEMHDMLIIRALLRKEVIKAVDSKKIMNLILTVYSYLSMNNGLYSCLAMREVFDSDKSDRELLQDDSYLAVLIELIITNYCQDYFRSVIAPMLMDIDRGQISFNGSFNIETASNLIGVVIRTLNQNVDKFPPQLAHIMSLMSVIMGVKWGTQKGRYLGGALVFFECFLFKVMSNGTYYFKDFHPIHPPAEFLQGFSQVCRPVFLMRGIAENFPDASGMEALVEPHRVQAVSFIEQACILKQQPSYTIIQKEQYNDAIKQIIEIAASRNHDGSFMRAIQRESLTTLRTPIAGSVMHFLYCLANHQ</sequence>
<proteinExistence type="predicted"/>
<reference evidence="2" key="2">
    <citation type="journal article" date="2007" name="Science">
        <title>Draft genome sequence of the sexually transmitted pathogen Trichomonas vaginalis.</title>
        <authorList>
            <person name="Carlton J.M."/>
            <person name="Hirt R.P."/>
            <person name="Silva J.C."/>
            <person name="Delcher A.L."/>
            <person name="Schatz M."/>
            <person name="Zhao Q."/>
            <person name="Wortman J.R."/>
            <person name="Bidwell S.L."/>
            <person name="Alsmark U.C.M."/>
            <person name="Besteiro S."/>
            <person name="Sicheritz-Ponten T."/>
            <person name="Noel C.J."/>
            <person name="Dacks J.B."/>
            <person name="Foster P.G."/>
            <person name="Simillion C."/>
            <person name="Van de Peer Y."/>
            <person name="Miranda-Saavedra D."/>
            <person name="Barton G.J."/>
            <person name="Westrop G.D."/>
            <person name="Mueller S."/>
            <person name="Dessi D."/>
            <person name="Fiori P.L."/>
            <person name="Ren Q."/>
            <person name="Paulsen I."/>
            <person name="Zhang H."/>
            <person name="Bastida-Corcuera F.D."/>
            <person name="Simoes-Barbosa A."/>
            <person name="Brown M.T."/>
            <person name="Hayes R.D."/>
            <person name="Mukherjee M."/>
            <person name="Okumura C.Y."/>
            <person name="Schneider R."/>
            <person name="Smith A.J."/>
            <person name="Vanacova S."/>
            <person name="Villalvazo M."/>
            <person name="Haas B.J."/>
            <person name="Pertea M."/>
            <person name="Feldblyum T.V."/>
            <person name="Utterback T.R."/>
            <person name="Shu C.L."/>
            <person name="Osoegawa K."/>
            <person name="de Jong P.J."/>
            <person name="Hrdy I."/>
            <person name="Horvathova L."/>
            <person name="Zubacova Z."/>
            <person name="Dolezal P."/>
            <person name="Malik S.B."/>
            <person name="Logsdon J.M. Jr."/>
            <person name="Henze K."/>
            <person name="Gupta A."/>
            <person name="Wang C.C."/>
            <person name="Dunne R.L."/>
            <person name="Upcroft J.A."/>
            <person name="Upcroft P."/>
            <person name="White O."/>
            <person name="Salzberg S.L."/>
            <person name="Tang P."/>
            <person name="Chiu C.-H."/>
            <person name="Lee Y.-S."/>
            <person name="Embley T.M."/>
            <person name="Coombs G.H."/>
            <person name="Mottram J.C."/>
            <person name="Tachezy J."/>
            <person name="Fraser-Liggett C.M."/>
            <person name="Johnson P.J."/>
        </authorList>
    </citation>
    <scope>NUCLEOTIDE SEQUENCE [LARGE SCALE GENOMIC DNA]</scope>
    <source>
        <strain evidence="2">G3</strain>
    </source>
</reference>
<evidence type="ECO:0000313" key="2">
    <source>
        <dbReference type="EMBL" id="EAX92214.1"/>
    </source>
</evidence>
<feature type="compositionally biased region" description="Basic and acidic residues" evidence="1">
    <location>
        <begin position="23"/>
        <end position="35"/>
    </location>
</feature>
<gene>
    <name evidence="2" type="ORF">TVAG_132590</name>
</gene>
<reference evidence="2" key="1">
    <citation type="submission" date="2006-10" db="EMBL/GenBank/DDBJ databases">
        <authorList>
            <person name="Amadeo P."/>
            <person name="Zhao Q."/>
            <person name="Wortman J."/>
            <person name="Fraser-Liggett C."/>
            <person name="Carlton J."/>
        </authorList>
    </citation>
    <scope>NUCLEOTIDE SEQUENCE</scope>
    <source>
        <strain evidence="2">G3</strain>
    </source>
</reference>
<dbReference type="Proteomes" id="UP000001542">
    <property type="component" value="Unassembled WGS sequence"/>
</dbReference>
<accession>A2FS98</accession>
<dbReference type="SUPFAM" id="SSF48350">
    <property type="entry name" value="GTPase activation domain, GAP"/>
    <property type="match status" value="1"/>
</dbReference>
<evidence type="ECO:0000313" key="3">
    <source>
        <dbReference type="Proteomes" id="UP000001542"/>
    </source>
</evidence>
<organism evidence="2 3">
    <name type="scientific">Trichomonas vaginalis (strain ATCC PRA-98 / G3)</name>
    <dbReference type="NCBI Taxonomy" id="412133"/>
    <lineage>
        <taxon>Eukaryota</taxon>
        <taxon>Metamonada</taxon>
        <taxon>Parabasalia</taxon>
        <taxon>Trichomonadida</taxon>
        <taxon>Trichomonadidae</taxon>
        <taxon>Trichomonas</taxon>
    </lineage>
</organism>
<dbReference type="VEuPathDB" id="TrichDB:TVAG_132590"/>
<dbReference type="AlphaFoldDB" id="A2FS98"/>
<dbReference type="RefSeq" id="XP_001305144.1">
    <property type="nucleotide sequence ID" value="XM_001305143.1"/>
</dbReference>
<dbReference type="InParanoid" id="A2FS98"/>
<dbReference type="KEGG" id="tva:4749924"/>
<protein>
    <submittedName>
        <fullName evidence="2">Uncharacterized protein</fullName>
    </submittedName>
</protein>
<keyword evidence="3" id="KW-1185">Reference proteome</keyword>
<name>A2FS98_TRIV3</name>
<evidence type="ECO:0000256" key="1">
    <source>
        <dbReference type="SAM" id="MobiDB-lite"/>
    </source>
</evidence>
<feature type="compositionally biased region" description="Low complexity" evidence="1">
    <location>
        <begin position="1"/>
        <end position="19"/>
    </location>
</feature>